<evidence type="ECO:0000313" key="2">
    <source>
        <dbReference type="EMBL" id="RDX40782.1"/>
    </source>
</evidence>
<dbReference type="AlphaFoldDB" id="A0A371CKF8"/>
<feature type="region of interest" description="Disordered" evidence="1">
    <location>
        <begin position="1"/>
        <end position="187"/>
    </location>
</feature>
<dbReference type="EMBL" id="KZ857537">
    <property type="protein sequence ID" value="RDX40782.1"/>
    <property type="molecule type" value="Genomic_DNA"/>
</dbReference>
<gene>
    <name evidence="2" type="ORF">OH76DRAFT_1489998</name>
</gene>
<dbReference type="Proteomes" id="UP000256964">
    <property type="component" value="Unassembled WGS sequence"/>
</dbReference>
<protein>
    <submittedName>
        <fullName evidence="2">Uncharacterized protein</fullName>
    </submittedName>
</protein>
<sequence length="227" mass="24598">MAQTNTRDRREPRLVSKLTDPNNVATPEIAHHRAGLPGSGGESESRIGSEGTAAAPKPSVRNPGSEASSTGSGSRKRKAPTVTEIEDSEDDTAGTNSITQGRQKDSAPTNPSPTAGNTVPLERHVPEDPKSRKKQKTSEPAKAIDPDIQMIDVDEESAPPRHAATRDIEHFFSRPFPKPGDADKSMRNCLKCSSKKTLKSLVSESSTIRRHLAAFHEVPRWHGTICR</sequence>
<feature type="compositionally biased region" description="Basic and acidic residues" evidence="1">
    <location>
        <begin position="121"/>
        <end position="145"/>
    </location>
</feature>
<evidence type="ECO:0000256" key="1">
    <source>
        <dbReference type="SAM" id="MobiDB-lite"/>
    </source>
</evidence>
<accession>A0A371CKF8</accession>
<evidence type="ECO:0000313" key="3">
    <source>
        <dbReference type="Proteomes" id="UP000256964"/>
    </source>
</evidence>
<proteinExistence type="predicted"/>
<keyword evidence="3" id="KW-1185">Reference proteome</keyword>
<organism evidence="2 3">
    <name type="scientific">Lentinus brumalis</name>
    <dbReference type="NCBI Taxonomy" id="2498619"/>
    <lineage>
        <taxon>Eukaryota</taxon>
        <taxon>Fungi</taxon>
        <taxon>Dikarya</taxon>
        <taxon>Basidiomycota</taxon>
        <taxon>Agaricomycotina</taxon>
        <taxon>Agaricomycetes</taxon>
        <taxon>Polyporales</taxon>
        <taxon>Polyporaceae</taxon>
        <taxon>Lentinus</taxon>
    </lineage>
</organism>
<name>A0A371CKF8_9APHY</name>
<feature type="compositionally biased region" description="Polar residues" evidence="1">
    <location>
        <begin position="93"/>
        <end position="117"/>
    </location>
</feature>
<reference evidence="2 3" key="1">
    <citation type="journal article" date="2018" name="Biotechnol. Biofuels">
        <title>Integrative visual omics of the white-rot fungus Polyporus brumalis exposes the biotechnological potential of its oxidative enzymes for delignifying raw plant biomass.</title>
        <authorList>
            <person name="Miyauchi S."/>
            <person name="Rancon A."/>
            <person name="Drula E."/>
            <person name="Hage H."/>
            <person name="Chaduli D."/>
            <person name="Favel A."/>
            <person name="Grisel S."/>
            <person name="Henrissat B."/>
            <person name="Herpoel-Gimbert I."/>
            <person name="Ruiz-Duenas F.J."/>
            <person name="Chevret D."/>
            <person name="Hainaut M."/>
            <person name="Lin J."/>
            <person name="Wang M."/>
            <person name="Pangilinan J."/>
            <person name="Lipzen A."/>
            <person name="Lesage-Meessen L."/>
            <person name="Navarro D."/>
            <person name="Riley R."/>
            <person name="Grigoriev I.V."/>
            <person name="Zhou S."/>
            <person name="Raouche S."/>
            <person name="Rosso M.N."/>
        </authorList>
    </citation>
    <scope>NUCLEOTIDE SEQUENCE [LARGE SCALE GENOMIC DNA]</scope>
    <source>
        <strain evidence="2 3">BRFM 1820</strain>
    </source>
</reference>
<feature type="compositionally biased region" description="Basic and acidic residues" evidence="1">
    <location>
        <begin position="1"/>
        <end position="14"/>
    </location>
</feature>